<dbReference type="Proteomes" id="UP000182761">
    <property type="component" value="Unassembled WGS sequence"/>
</dbReference>
<organism evidence="2 3">
    <name type="scientific">Apibacter mensalis</name>
    <dbReference type="NCBI Taxonomy" id="1586267"/>
    <lineage>
        <taxon>Bacteria</taxon>
        <taxon>Pseudomonadati</taxon>
        <taxon>Bacteroidota</taxon>
        <taxon>Flavobacteriia</taxon>
        <taxon>Flavobacteriales</taxon>
        <taxon>Weeksellaceae</taxon>
        <taxon>Apibacter</taxon>
    </lineage>
</organism>
<dbReference type="PANTHER" id="PTHR43179">
    <property type="entry name" value="RHAMNOSYLTRANSFERASE WBBL"/>
    <property type="match status" value="1"/>
</dbReference>
<dbReference type="InterPro" id="IPR029044">
    <property type="entry name" value="Nucleotide-diphossugar_trans"/>
</dbReference>
<dbReference type="GO" id="GO:0016740">
    <property type="term" value="F:transferase activity"/>
    <property type="evidence" value="ECO:0007669"/>
    <property type="project" value="UniProtKB-KW"/>
</dbReference>
<keyword evidence="2" id="KW-0808">Transferase</keyword>
<dbReference type="OrthoDB" id="9771846at2"/>
<dbReference type="Gene3D" id="3.90.550.10">
    <property type="entry name" value="Spore Coat Polysaccharide Biosynthesis Protein SpsA, Chain A"/>
    <property type="match status" value="1"/>
</dbReference>
<dbReference type="PANTHER" id="PTHR43179:SF7">
    <property type="entry name" value="RHAMNOSYLTRANSFERASE WBBL"/>
    <property type="match status" value="1"/>
</dbReference>
<dbReference type="AlphaFoldDB" id="A0A0X3APJ9"/>
<reference evidence="2 3" key="1">
    <citation type="submission" date="2016-01" db="EMBL/GenBank/DDBJ databases">
        <authorList>
            <person name="McClelland M."/>
            <person name="Jain A."/>
            <person name="Saraogi P."/>
            <person name="Mendelson R."/>
            <person name="Westerman R."/>
            <person name="SanMiguel P."/>
            <person name="Csonka L."/>
        </authorList>
    </citation>
    <scope>NUCLEOTIDE SEQUENCE [LARGE SCALE GENOMIC DNA]</scope>
    <source>
        <strain evidence="2 3">R-53146</strain>
    </source>
</reference>
<dbReference type="RefSeq" id="WP_082435410.1">
    <property type="nucleotide sequence ID" value="NZ_FCOR01000006.1"/>
</dbReference>
<dbReference type="STRING" id="1586267.GCA_001418685_01132"/>
<sequence length="310" mass="36026">MKNNIFAIIVIYNGMQKHWIQKCFESLLKSSLKINIIAIDNVSTDGSVEFIKKNYPIVDLIENQSNEGFGKANNIGIKRAYEKGADYFFLLNQDAWVQERTVEVLIKNSINHPDYGILSPLHMNGEGSLIDQGFYNCINPFKSRKLYSVLSTHKTTEEVIFNFDFVPAACWLLPKKTIERVGGFNPTFYHYAEDDNYTHRMRFHSMKVGVVPSVHVYHDREERSPHVYFDALLTKYKRKVLLDISNPLLKGNRILVEYRLLLSDLFKAFLFLDLKSGKLVLNKFMILIKLKEKEILKNKKISEKEGMNFL</sequence>
<evidence type="ECO:0000259" key="1">
    <source>
        <dbReference type="Pfam" id="PF00535"/>
    </source>
</evidence>
<protein>
    <submittedName>
        <fullName evidence="2">Glycosyltransferase, GT2 family</fullName>
    </submittedName>
</protein>
<dbReference type="SUPFAM" id="SSF53448">
    <property type="entry name" value="Nucleotide-diphospho-sugar transferases"/>
    <property type="match status" value="1"/>
</dbReference>
<feature type="domain" description="Glycosyltransferase 2-like" evidence="1">
    <location>
        <begin position="8"/>
        <end position="119"/>
    </location>
</feature>
<accession>A0A0X3APJ9</accession>
<evidence type="ECO:0000313" key="2">
    <source>
        <dbReference type="EMBL" id="CVK16282.1"/>
    </source>
</evidence>
<keyword evidence="3" id="KW-1185">Reference proteome</keyword>
<dbReference type="Pfam" id="PF00535">
    <property type="entry name" value="Glycos_transf_2"/>
    <property type="match status" value="1"/>
</dbReference>
<name>A0A0X3APJ9_9FLAO</name>
<evidence type="ECO:0000313" key="3">
    <source>
        <dbReference type="Proteomes" id="UP000182761"/>
    </source>
</evidence>
<proteinExistence type="predicted"/>
<dbReference type="InterPro" id="IPR001173">
    <property type="entry name" value="Glyco_trans_2-like"/>
</dbReference>
<gene>
    <name evidence="2" type="ORF">Ga0061079_10647</name>
</gene>
<dbReference type="EMBL" id="FCOR01000006">
    <property type="protein sequence ID" value="CVK16282.1"/>
    <property type="molecule type" value="Genomic_DNA"/>
</dbReference>